<sequence>MEYSRGQNQVGSPEDIAVDSELNVYVTDSSNNRLTEWSAPNYLQGENILGKSGGAGNGLEDLNHPLGLVVDKEDNLYLCDRDNLRVLKRTPGGNVSIFELTIVLVLLMDQNKERASDEQINLTTILTPFEYSMFDEYEKQCFTAEYLFFSMLLAISHFSQKSYFTHLVGNQQIGLNLYHICVGDSGSAKSQHISEIIRSAKATQKLFSSTYITTFPGGRNNGKREESSIVEELSVVGLLNYLQQGDKLLANAEIDAYFDKIGLYNQSSATATEGGSSLCLAFDWIRDFSRQTGSSTLSIKNAKLSLIGGTTGCKLALLLMKFIKLTGLEGYRFAQNEDDRPLLERENYNENDVYEYDQENKNQDDLLLNIVSMRESMSLTSPNSPLQRNEDEDGTNDKFSAYYYVFNATADEIDKIPYVHTRHYRDILAKAAVIYPKLCVNMQLFRNSMAVLEALEGEYQFQDGIKNSGTIPFEFIEKVKDKINEMFLAKAETNENGLKILYVTKDVCVGAKKYYKHLQNISFELFNINEGGPLKKSLILLESTKLKQNAFSYAIHPTVVDQVRPKIKKYGYKLLLKLQFNIFNKSMLNKNKILGDGPLRNVSPDVIDELLLDLSRRDLLVRGLDKWLQGQTGTYDSWMKAKLPPPGYERDLFKSHLLAYNIPIEEYNNVYIQSSLPDFYHLTDAAVLFFDTHLSYASEYHKYPLDLNNMITQKLNDGIIIFNTVTNSYEINQNGPNSESDELLVSSVAASAQLIDSWADQTSESTTLRRTPLQTISNLQSADQLDSLAIDTLF</sequence>
<evidence type="ECO:0000313" key="2">
    <source>
        <dbReference type="EMBL" id="CAF1263320.1"/>
    </source>
</evidence>
<comment type="caution">
    <text evidence="2">The sequence shown here is derived from an EMBL/GenBank/DDBJ whole genome shotgun (WGS) entry which is preliminary data.</text>
</comment>
<accession>A0A815B0I8</accession>
<proteinExistence type="predicted"/>
<dbReference type="Proteomes" id="UP000681722">
    <property type="component" value="Unassembled WGS sequence"/>
</dbReference>
<evidence type="ECO:0000313" key="4">
    <source>
        <dbReference type="Proteomes" id="UP000663829"/>
    </source>
</evidence>
<dbReference type="AlphaFoldDB" id="A0A815B0I8"/>
<gene>
    <name evidence="2" type="ORF">GPM918_LOCUS26717</name>
    <name evidence="3" type="ORF">SRO942_LOCUS26918</name>
</gene>
<dbReference type="OrthoDB" id="342730at2759"/>
<dbReference type="EMBL" id="CAJOBC010019691">
    <property type="protein sequence ID" value="CAF4042955.1"/>
    <property type="molecule type" value="Genomic_DNA"/>
</dbReference>
<keyword evidence="4" id="KW-1185">Reference proteome</keyword>
<dbReference type="Proteomes" id="UP000663829">
    <property type="component" value="Unassembled WGS sequence"/>
</dbReference>
<organism evidence="2 4">
    <name type="scientific">Didymodactylos carnosus</name>
    <dbReference type="NCBI Taxonomy" id="1234261"/>
    <lineage>
        <taxon>Eukaryota</taxon>
        <taxon>Metazoa</taxon>
        <taxon>Spiralia</taxon>
        <taxon>Gnathifera</taxon>
        <taxon>Rotifera</taxon>
        <taxon>Eurotatoria</taxon>
        <taxon>Bdelloidea</taxon>
        <taxon>Philodinida</taxon>
        <taxon>Philodinidae</taxon>
        <taxon>Didymodactylos</taxon>
    </lineage>
</organism>
<dbReference type="Pfam" id="PF01436">
    <property type="entry name" value="NHL"/>
    <property type="match status" value="1"/>
</dbReference>
<dbReference type="Gene3D" id="2.120.10.30">
    <property type="entry name" value="TolB, C-terminal domain"/>
    <property type="match status" value="1"/>
</dbReference>
<keyword evidence="1" id="KW-0677">Repeat</keyword>
<dbReference type="EMBL" id="CAJNOQ010010873">
    <property type="protein sequence ID" value="CAF1263320.1"/>
    <property type="molecule type" value="Genomic_DNA"/>
</dbReference>
<evidence type="ECO:0000256" key="1">
    <source>
        <dbReference type="ARBA" id="ARBA00022737"/>
    </source>
</evidence>
<dbReference type="InterPro" id="IPR001258">
    <property type="entry name" value="NHL_repeat"/>
</dbReference>
<reference evidence="2" key="1">
    <citation type="submission" date="2021-02" db="EMBL/GenBank/DDBJ databases">
        <authorList>
            <person name="Nowell W R."/>
        </authorList>
    </citation>
    <scope>NUCLEOTIDE SEQUENCE</scope>
</reference>
<protein>
    <submittedName>
        <fullName evidence="2">Uncharacterized protein</fullName>
    </submittedName>
</protein>
<evidence type="ECO:0000313" key="3">
    <source>
        <dbReference type="EMBL" id="CAF4042955.1"/>
    </source>
</evidence>
<name>A0A815B0I8_9BILA</name>
<dbReference type="InterPro" id="IPR011042">
    <property type="entry name" value="6-blade_b-propeller_TolB-like"/>
</dbReference>
<dbReference type="SUPFAM" id="SSF63829">
    <property type="entry name" value="Calcium-dependent phosphotriesterase"/>
    <property type="match status" value="1"/>
</dbReference>